<feature type="compositionally biased region" description="Basic residues" evidence="1">
    <location>
        <begin position="140"/>
        <end position="160"/>
    </location>
</feature>
<name>A0A444YJ78_ARAHY</name>
<dbReference type="Pfam" id="PF03108">
    <property type="entry name" value="DBD_Tnp_Mut"/>
    <property type="match status" value="1"/>
</dbReference>
<dbReference type="InterPro" id="IPR004332">
    <property type="entry name" value="Transposase_MuDR"/>
</dbReference>
<sequence length="621" mass="69630">MRDAVCVTKVTRLGSELGMATIHITLSIHHRGRFEREPVGKVSYIGGEVTEIERINVDTLNGFFISDLLKDIGYTSISEFYWLEPGKELHDGLRLLRADMDVVRMYEAAMKNGNRINLYTEHPVDQPVVVEVKELTPSKGRRKVCAKRVPTPKKTPRRRLAVVEDDDDAEIVGSPDEPPSTHSQPSQPPLEVEQQPSETHGTDPVPPHDANVSEASQQPWQSDDTDQFIPSQANVSDHIAPEQVTQYIPHPYRNLLSQEIPESAPPSDSNRTPQNNETNASDEAEGQRKKNRRRSTKRPPPTGQTFIPNPDPDKPPTFYVPVDQEDFSDDNAGYHCYESEDLRSIPSDEDSDDTTAFPQSNADAPVSQVRLEGGMEFETLNQFRKAVRKFNINIGRSIFFARCDSTRSKAICYDEDFPWQIYCANRTFPASYQVKTFVNEHTCSRDNHCKSADVPSQEFLEHVDTLPILPPRYRKPIGRPSMKRDKRNDAPKDKSDPHRTKRRIGTIVCKYCLQAGHNKRSCKKRKEAMGEGSAAPQVPASDEDEDMLAKMYYEETLEAAEAEAAATEVGNGSTAAQTSQPPPPMPHPAATQPHDTTTTGAAKKQHKRRSVKRPPPSAHTP</sequence>
<feature type="region of interest" description="Disordered" evidence="1">
    <location>
        <begin position="470"/>
        <end position="500"/>
    </location>
</feature>
<evidence type="ECO:0000256" key="1">
    <source>
        <dbReference type="SAM" id="MobiDB-lite"/>
    </source>
</evidence>
<evidence type="ECO:0000313" key="4">
    <source>
        <dbReference type="EMBL" id="RYR01954.1"/>
    </source>
</evidence>
<gene>
    <name evidence="4" type="ORF">Ahy_B06g080815</name>
</gene>
<dbReference type="Proteomes" id="UP000289738">
    <property type="component" value="Chromosome B06"/>
</dbReference>
<evidence type="ECO:0000313" key="5">
    <source>
        <dbReference type="Proteomes" id="UP000289738"/>
    </source>
</evidence>
<dbReference type="InterPro" id="IPR058594">
    <property type="entry name" value="PB1-like_dom_pln"/>
</dbReference>
<feature type="compositionally biased region" description="Basic and acidic residues" evidence="1">
    <location>
        <begin position="482"/>
        <end position="498"/>
    </location>
</feature>
<feature type="compositionally biased region" description="Polar residues" evidence="1">
    <location>
        <begin position="266"/>
        <end position="281"/>
    </location>
</feature>
<keyword evidence="5" id="KW-1185">Reference proteome</keyword>
<feature type="compositionally biased region" description="Low complexity" evidence="1">
    <location>
        <begin position="562"/>
        <end position="579"/>
    </location>
</feature>
<reference evidence="4 5" key="1">
    <citation type="submission" date="2019-01" db="EMBL/GenBank/DDBJ databases">
        <title>Sequencing of cultivated peanut Arachis hypogaea provides insights into genome evolution and oil improvement.</title>
        <authorList>
            <person name="Chen X."/>
        </authorList>
    </citation>
    <scope>NUCLEOTIDE SEQUENCE [LARGE SCALE GENOMIC DNA]</scope>
    <source>
        <strain evidence="5">cv. Fuhuasheng</strain>
        <tissue evidence="4">Leaves</tissue>
    </source>
</reference>
<organism evidence="4 5">
    <name type="scientific">Arachis hypogaea</name>
    <name type="common">Peanut</name>
    <dbReference type="NCBI Taxonomy" id="3818"/>
    <lineage>
        <taxon>Eukaryota</taxon>
        <taxon>Viridiplantae</taxon>
        <taxon>Streptophyta</taxon>
        <taxon>Embryophyta</taxon>
        <taxon>Tracheophyta</taxon>
        <taxon>Spermatophyta</taxon>
        <taxon>Magnoliopsida</taxon>
        <taxon>eudicotyledons</taxon>
        <taxon>Gunneridae</taxon>
        <taxon>Pentapetalae</taxon>
        <taxon>rosids</taxon>
        <taxon>fabids</taxon>
        <taxon>Fabales</taxon>
        <taxon>Fabaceae</taxon>
        <taxon>Papilionoideae</taxon>
        <taxon>50 kb inversion clade</taxon>
        <taxon>dalbergioids sensu lato</taxon>
        <taxon>Dalbergieae</taxon>
        <taxon>Pterocarpus clade</taxon>
        <taxon>Arachis</taxon>
    </lineage>
</organism>
<proteinExistence type="predicted"/>
<feature type="compositionally biased region" description="Basic residues" evidence="1">
    <location>
        <begin position="603"/>
        <end position="612"/>
    </location>
</feature>
<dbReference type="Pfam" id="PF26130">
    <property type="entry name" value="PB1-like"/>
    <property type="match status" value="1"/>
</dbReference>
<comment type="caution">
    <text evidence="4">The sequence shown here is derived from an EMBL/GenBank/DDBJ whole genome shotgun (WGS) entry which is preliminary data.</text>
</comment>
<feature type="compositionally biased region" description="Polar residues" evidence="1">
    <location>
        <begin position="213"/>
        <end position="235"/>
    </location>
</feature>
<feature type="region of interest" description="Disordered" evidence="1">
    <location>
        <begin position="559"/>
        <end position="621"/>
    </location>
</feature>
<dbReference type="AlphaFoldDB" id="A0A444YJ78"/>
<feature type="domain" description="Transposase MuDR plant" evidence="2">
    <location>
        <begin position="371"/>
        <end position="426"/>
    </location>
</feature>
<feature type="region of interest" description="Disordered" evidence="1">
    <location>
        <begin position="140"/>
        <end position="363"/>
    </location>
</feature>
<protein>
    <submittedName>
        <fullName evidence="4">Uncharacterized protein</fullName>
    </submittedName>
</protein>
<dbReference type="EMBL" id="SDMP01000016">
    <property type="protein sequence ID" value="RYR01954.1"/>
    <property type="molecule type" value="Genomic_DNA"/>
</dbReference>
<accession>A0A444YJ78</accession>
<evidence type="ECO:0000259" key="3">
    <source>
        <dbReference type="Pfam" id="PF26130"/>
    </source>
</evidence>
<feature type="domain" description="PB1-like" evidence="3">
    <location>
        <begin position="22"/>
        <end position="122"/>
    </location>
</feature>
<evidence type="ECO:0000259" key="2">
    <source>
        <dbReference type="Pfam" id="PF03108"/>
    </source>
</evidence>